<evidence type="ECO:0000313" key="3">
    <source>
        <dbReference type="Proteomes" id="UP000242815"/>
    </source>
</evidence>
<sequence length="383" mass="42728">MSGLPPADWDPRSAAVLADQRHAYDRMREHCPVAWSPSDHWSVFRHADVSRILADHHSFSNRTSRHLSVPNGMDPPEHTAYRRLIEGYFSAPRMAAFEPVCREIAEDLALSALAQPRTELIASFAQPFALRIQCAFMGWPPGLQEPLQSWATRNNRATLRQDRQALAALAAEFEALIGNLLAERRASTDPEHDLTCALMQEQVEGRPLNDQEIASLLRNWTVGEIGTIAAAVGIIAHFLANEPQVQQLLRENPDLLWQANDEILRIHGPLVDNRRRTTCPVQLGGREIGADQRISINWVAANRDPAVFPEPDRFSLDRDPALNLLYGAGIHVCPGAPLARRELVIAIRALLQHSEQLRLVEAQPARLASYLSSGYASLPLQLR</sequence>
<dbReference type="PRINTS" id="PR00359">
    <property type="entry name" value="BP450"/>
</dbReference>
<proteinExistence type="inferred from homology"/>
<organism evidence="2 3">
    <name type="scientific">Halopseudomonas formosensis</name>
    <dbReference type="NCBI Taxonomy" id="1002526"/>
    <lineage>
        <taxon>Bacteria</taxon>
        <taxon>Pseudomonadati</taxon>
        <taxon>Pseudomonadota</taxon>
        <taxon>Gammaproteobacteria</taxon>
        <taxon>Pseudomonadales</taxon>
        <taxon>Pseudomonadaceae</taxon>
        <taxon>Halopseudomonas</taxon>
    </lineage>
</organism>
<evidence type="ECO:0008006" key="4">
    <source>
        <dbReference type="Google" id="ProtNLM"/>
    </source>
</evidence>
<dbReference type="Gene3D" id="1.10.630.10">
    <property type="entry name" value="Cytochrome P450"/>
    <property type="match status" value="1"/>
</dbReference>
<dbReference type="GO" id="GO:0004497">
    <property type="term" value="F:monooxygenase activity"/>
    <property type="evidence" value="ECO:0007669"/>
    <property type="project" value="InterPro"/>
</dbReference>
<accession>A0A1I6C324</accession>
<dbReference type="Pfam" id="PF00067">
    <property type="entry name" value="p450"/>
    <property type="match status" value="1"/>
</dbReference>
<evidence type="ECO:0000313" key="2">
    <source>
        <dbReference type="EMBL" id="SFQ87603.1"/>
    </source>
</evidence>
<dbReference type="InterPro" id="IPR002397">
    <property type="entry name" value="Cyt_P450_B"/>
</dbReference>
<evidence type="ECO:0000256" key="1">
    <source>
        <dbReference type="ARBA" id="ARBA00010617"/>
    </source>
</evidence>
<dbReference type="EMBL" id="FOYD01000011">
    <property type="protein sequence ID" value="SFQ87603.1"/>
    <property type="molecule type" value="Genomic_DNA"/>
</dbReference>
<dbReference type="InterPro" id="IPR001128">
    <property type="entry name" value="Cyt_P450"/>
</dbReference>
<dbReference type="GO" id="GO:0016705">
    <property type="term" value="F:oxidoreductase activity, acting on paired donors, with incorporation or reduction of molecular oxygen"/>
    <property type="evidence" value="ECO:0007669"/>
    <property type="project" value="InterPro"/>
</dbReference>
<name>A0A1I6C324_9GAMM</name>
<dbReference type="GO" id="GO:0005506">
    <property type="term" value="F:iron ion binding"/>
    <property type="evidence" value="ECO:0007669"/>
    <property type="project" value="InterPro"/>
</dbReference>
<dbReference type="AlphaFoldDB" id="A0A1I6C324"/>
<dbReference type="InterPro" id="IPR036396">
    <property type="entry name" value="Cyt_P450_sf"/>
</dbReference>
<comment type="similarity">
    <text evidence="1">Belongs to the cytochrome P450 family.</text>
</comment>
<dbReference type="Proteomes" id="UP000242815">
    <property type="component" value="Unassembled WGS sequence"/>
</dbReference>
<dbReference type="GO" id="GO:0020037">
    <property type="term" value="F:heme binding"/>
    <property type="evidence" value="ECO:0007669"/>
    <property type="project" value="InterPro"/>
</dbReference>
<dbReference type="PANTHER" id="PTHR46696">
    <property type="entry name" value="P450, PUTATIVE (EUROFUNG)-RELATED"/>
    <property type="match status" value="1"/>
</dbReference>
<gene>
    <name evidence="2" type="ORF">SAMN05216578_11181</name>
</gene>
<protein>
    <recommendedName>
        <fullName evidence="4">Cytochrome P450</fullName>
    </recommendedName>
</protein>
<dbReference type="SUPFAM" id="SSF48264">
    <property type="entry name" value="Cytochrome P450"/>
    <property type="match status" value="1"/>
</dbReference>
<dbReference type="PANTHER" id="PTHR46696:SF6">
    <property type="entry name" value="P450, PUTATIVE (EUROFUNG)-RELATED"/>
    <property type="match status" value="1"/>
</dbReference>
<dbReference type="OrthoDB" id="4258484at2"/>
<dbReference type="RefSeq" id="WP_090540425.1">
    <property type="nucleotide sequence ID" value="NZ_FOYD01000011.1"/>
</dbReference>
<reference evidence="2 3" key="1">
    <citation type="submission" date="2016-10" db="EMBL/GenBank/DDBJ databases">
        <authorList>
            <person name="de Groot N.N."/>
        </authorList>
    </citation>
    <scope>NUCLEOTIDE SEQUENCE [LARGE SCALE GENOMIC DNA]</scope>
    <source>
        <strain evidence="2 3">JCM 18415</strain>
    </source>
</reference>
<dbReference type="STRING" id="1002526.SAMN05216578_11181"/>